<dbReference type="AlphaFoldDB" id="A0AAE4AN64"/>
<keyword evidence="1" id="KW-0812">Transmembrane</keyword>
<feature type="domain" description="Sulfatase-modifying factor enzyme-like" evidence="2">
    <location>
        <begin position="668"/>
        <end position="896"/>
    </location>
</feature>
<dbReference type="InterPro" id="IPR016187">
    <property type="entry name" value="CTDL_fold"/>
</dbReference>
<evidence type="ECO:0000256" key="1">
    <source>
        <dbReference type="SAM" id="Phobius"/>
    </source>
</evidence>
<dbReference type="Gene3D" id="3.90.1580.10">
    <property type="entry name" value="paralog of FGE (formylglycine-generating enzyme)"/>
    <property type="match status" value="1"/>
</dbReference>
<evidence type="ECO:0000259" key="2">
    <source>
        <dbReference type="Pfam" id="PF03781"/>
    </source>
</evidence>
<organism evidence="3 4">
    <name type="scientific">Oligosphaera ethanolica</name>
    <dbReference type="NCBI Taxonomy" id="760260"/>
    <lineage>
        <taxon>Bacteria</taxon>
        <taxon>Pseudomonadati</taxon>
        <taxon>Lentisphaerota</taxon>
        <taxon>Oligosphaeria</taxon>
        <taxon>Oligosphaerales</taxon>
        <taxon>Oligosphaeraceae</taxon>
        <taxon>Oligosphaera</taxon>
    </lineage>
</organism>
<dbReference type="PANTHER" id="PTHR23150">
    <property type="entry name" value="SULFATASE MODIFYING FACTOR 1, 2"/>
    <property type="match status" value="1"/>
</dbReference>
<comment type="caution">
    <text evidence="3">The sequence shown here is derived from an EMBL/GenBank/DDBJ whole genome shotgun (WGS) entry which is preliminary data.</text>
</comment>
<dbReference type="PANTHER" id="PTHR23150:SF19">
    <property type="entry name" value="FORMYLGLYCINE-GENERATING ENZYME"/>
    <property type="match status" value="1"/>
</dbReference>
<dbReference type="InterPro" id="IPR051043">
    <property type="entry name" value="Sulfatase_Mod_Factor_Kinase"/>
</dbReference>
<keyword evidence="1" id="KW-1133">Transmembrane helix</keyword>
<evidence type="ECO:0000313" key="4">
    <source>
        <dbReference type="Proteomes" id="UP001238163"/>
    </source>
</evidence>
<proteinExistence type="predicted"/>
<dbReference type="SUPFAM" id="SSF56436">
    <property type="entry name" value="C-type lectin-like"/>
    <property type="match status" value="1"/>
</dbReference>
<dbReference type="InterPro" id="IPR005532">
    <property type="entry name" value="SUMF_dom"/>
</dbReference>
<gene>
    <name evidence="3" type="ORF">J3R75_001212</name>
</gene>
<keyword evidence="4" id="KW-1185">Reference proteome</keyword>
<feature type="transmembrane region" description="Helical" evidence="1">
    <location>
        <begin position="467"/>
        <end position="487"/>
    </location>
</feature>
<dbReference type="SUPFAM" id="SSF48452">
    <property type="entry name" value="TPR-like"/>
    <property type="match status" value="1"/>
</dbReference>
<dbReference type="InterPro" id="IPR011990">
    <property type="entry name" value="TPR-like_helical_dom_sf"/>
</dbReference>
<keyword evidence="1" id="KW-0472">Membrane</keyword>
<accession>A0AAE4AN64</accession>
<dbReference type="EMBL" id="JAUSVL010000001">
    <property type="protein sequence ID" value="MDQ0289105.1"/>
    <property type="molecule type" value="Genomic_DNA"/>
</dbReference>
<evidence type="ECO:0000313" key="3">
    <source>
        <dbReference type="EMBL" id="MDQ0289105.1"/>
    </source>
</evidence>
<dbReference type="GO" id="GO:0120147">
    <property type="term" value="F:formylglycine-generating oxidase activity"/>
    <property type="evidence" value="ECO:0007669"/>
    <property type="project" value="TreeGrafter"/>
</dbReference>
<dbReference type="Gene3D" id="1.25.40.10">
    <property type="entry name" value="Tetratricopeptide repeat domain"/>
    <property type="match status" value="2"/>
</dbReference>
<dbReference type="InterPro" id="IPR042095">
    <property type="entry name" value="SUMF_sf"/>
</dbReference>
<protein>
    <submittedName>
        <fullName evidence="3">Formylglycine-generating enzyme required for sulfatase activity/tetrahydromethanopterin S-methyltransferase subunit G</fullName>
    </submittedName>
</protein>
<name>A0AAE4AN64_9BACT</name>
<sequence>MKAFLSVRDSAQKMRAYSNDNKWSRVANEYGHVPKNARLPGGKGQELLAEISALNEAAKTALQQRDEQLSTMATAIKAALQRREELLTAMATAMEKHNYAAAAQAVTECLDIFPANATATEVRKQLDQLAKRVTATAAELEKAIVSRRWRQAQQLAETARHDFPDSEVLADLCQRAVAGAAAAFQRRDELLTAMATAMEKHNYVVAAQAVTECLDIFPENATANEVRNQLDQLAKRVTATAAELEKAIALRRWRQAQQLAETARHDFPDSEVLADLCQRAVAGAAAEKKNVDDFVAGIPIARALYENRKLVSCGRLLTLLWSLQDSIGDADDPVCAQRMQSALEPLAKLEKDYSALKAEYDALLTSAREKLSQNDYEACSALCTQASALNVESTAAEELAQMAEMSKAAVERLLRKAQQAWTMKCWTEVEAACEALLVYHQGHPEAERLLRHCRQDQLSHRQKIKRLVMIVIVFLAVLAGGRTIVLMHQRAARINVHMAVSRTAINVQDWAEAMAAVDKALALDAANAEAKVLKMNAIIESHLAVARTAMTNKDWPAVLAAADKALALDAEHAEAKQLKANVDAAIIESHLAVARAAKVQKDWPAVLAAADKALALDAEHAEAKALWAESSRHQRVPEGFRLAPGAGPESYTNTGWVQAIIHEQSGIELVYIPAGTFTMGSPTTETGRSSGETQHQVTIPQGFYLGKTEVTQAQWEKVMKVNPSGFPNAGATAPVERVSWDDCQAFCTEAGSGLRLPLEAEWEYACRAGTTTAFHYGDSLDASMANFRGNYPYGAGKKGEYRGTTIAVGQFKPNAWCLYDMIGNVWEWCQDKFETYPAGPVTLAQPAGPAGRETDDGAGRVLRGGSWDNLARYCRSAYRSRSGPDYSYGNSGLRVALSAPPVQ</sequence>
<dbReference type="Pfam" id="PF03781">
    <property type="entry name" value="FGE-sulfatase"/>
    <property type="match status" value="1"/>
</dbReference>
<dbReference type="RefSeq" id="WP_307260444.1">
    <property type="nucleotide sequence ID" value="NZ_JAUSVL010000001.1"/>
</dbReference>
<reference evidence="3" key="1">
    <citation type="submission" date="2023-07" db="EMBL/GenBank/DDBJ databases">
        <title>Genomic Encyclopedia of Type Strains, Phase IV (KMG-IV): sequencing the most valuable type-strain genomes for metagenomic binning, comparative biology and taxonomic classification.</title>
        <authorList>
            <person name="Goeker M."/>
        </authorList>
    </citation>
    <scope>NUCLEOTIDE SEQUENCE</scope>
    <source>
        <strain evidence="3">DSM 24202</strain>
    </source>
</reference>
<dbReference type="Proteomes" id="UP001238163">
    <property type="component" value="Unassembled WGS sequence"/>
</dbReference>